<dbReference type="PROSITE" id="PS51077">
    <property type="entry name" value="HTH_ICLR"/>
    <property type="match status" value="1"/>
</dbReference>
<evidence type="ECO:0000259" key="5">
    <source>
        <dbReference type="PROSITE" id="PS51078"/>
    </source>
</evidence>
<dbReference type="AlphaFoldDB" id="A0A840QAW8"/>
<name>A0A840QAW8_9PSEU</name>
<dbReference type="Pfam" id="PF01614">
    <property type="entry name" value="IclR_C"/>
    <property type="match status" value="1"/>
</dbReference>
<dbReference type="PANTHER" id="PTHR30136:SF35">
    <property type="entry name" value="HTH-TYPE TRANSCRIPTIONAL REGULATOR RV1719"/>
    <property type="match status" value="1"/>
</dbReference>
<evidence type="ECO:0000313" key="6">
    <source>
        <dbReference type="EMBL" id="MBB5156960.1"/>
    </source>
</evidence>
<keyword evidence="7" id="KW-1185">Reference proteome</keyword>
<dbReference type="Pfam" id="PF09339">
    <property type="entry name" value="HTH_IclR"/>
    <property type="match status" value="1"/>
</dbReference>
<dbReference type="SMART" id="SM00346">
    <property type="entry name" value="HTH_ICLR"/>
    <property type="match status" value="1"/>
</dbReference>
<feature type="domain" description="HTH iclR-type" evidence="4">
    <location>
        <begin position="27"/>
        <end position="87"/>
    </location>
</feature>
<protein>
    <submittedName>
        <fullName evidence="6">DNA-binding IclR family transcriptional regulator</fullName>
    </submittedName>
</protein>
<dbReference type="InterPro" id="IPR050707">
    <property type="entry name" value="HTH_MetabolicPath_Reg"/>
</dbReference>
<dbReference type="SUPFAM" id="SSF55781">
    <property type="entry name" value="GAF domain-like"/>
    <property type="match status" value="1"/>
</dbReference>
<proteinExistence type="predicted"/>
<comment type="caution">
    <text evidence="6">The sequence shown here is derived from an EMBL/GenBank/DDBJ whole genome shotgun (WGS) entry which is preliminary data.</text>
</comment>
<keyword evidence="1" id="KW-0805">Transcription regulation</keyword>
<evidence type="ECO:0000259" key="4">
    <source>
        <dbReference type="PROSITE" id="PS51077"/>
    </source>
</evidence>
<dbReference type="EMBL" id="JACHIW010000001">
    <property type="protein sequence ID" value="MBB5156960.1"/>
    <property type="molecule type" value="Genomic_DNA"/>
</dbReference>
<dbReference type="RefSeq" id="WP_184727993.1">
    <property type="nucleotide sequence ID" value="NZ_JACHIW010000001.1"/>
</dbReference>
<evidence type="ECO:0000256" key="1">
    <source>
        <dbReference type="ARBA" id="ARBA00023015"/>
    </source>
</evidence>
<keyword evidence="3" id="KW-0804">Transcription</keyword>
<dbReference type="InterPro" id="IPR036388">
    <property type="entry name" value="WH-like_DNA-bd_sf"/>
</dbReference>
<dbReference type="InterPro" id="IPR014757">
    <property type="entry name" value="Tscrpt_reg_IclR_C"/>
</dbReference>
<dbReference type="GO" id="GO:0003677">
    <property type="term" value="F:DNA binding"/>
    <property type="evidence" value="ECO:0007669"/>
    <property type="project" value="UniProtKB-KW"/>
</dbReference>
<dbReference type="GO" id="GO:0003700">
    <property type="term" value="F:DNA-binding transcription factor activity"/>
    <property type="evidence" value="ECO:0007669"/>
    <property type="project" value="TreeGrafter"/>
</dbReference>
<accession>A0A840QAW8</accession>
<dbReference type="PANTHER" id="PTHR30136">
    <property type="entry name" value="HELIX-TURN-HELIX TRANSCRIPTIONAL REGULATOR, ICLR FAMILY"/>
    <property type="match status" value="1"/>
</dbReference>
<keyword evidence="2 6" id="KW-0238">DNA-binding</keyword>
<dbReference type="PROSITE" id="PS51078">
    <property type="entry name" value="ICLR_ED"/>
    <property type="match status" value="1"/>
</dbReference>
<dbReference type="Gene3D" id="3.30.450.40">
    <property type="match status" value="1"/>
</dbReference>
<dbReference type="SUPFAM" id="SSF46785">
    <property type="entry name" value="Winged helix' DNA-binding domain"/>
    <property type="match status" value="1"/>
</dbReference>
<dbReference type="InterPro" id="IPR036390">
    <property type="entry name" value="WH_DNA-bd_sf"/>
</dbReference>
<evidence type="ECO:0000256" key="3">
    <source>
        <dbReference type="ARBA" id="ARBA00023163"/>
    </source>
</evidence>
<evidence type="ECO:0000313" key="7">
    <source>
        <dbReference type="Proteomes" id="UP000584374"/>
    </source>
</evidence>
<feature type="domain" description="IclR-ED" evidence="5">
    <location>
        <begin position="88"/>
        <end position="267"/>
    </location>
</feature>
<dbReference type="InterPro" id="IPR005471">
    <property type="entry name" value="Tscrpt_reg_IclR_N"/>
</dbReference>
<dbReference type="Proteomes" id="UP000584374">
    <property type="component" value="Unassembled WGS sequence"/>
</dbReference>
<dbReference type="Gene3D" id="1.10.10.10">
    <property type="entry name" value="Winged helix-like DNA-binding domain superfamily/Winged helix DNA-binding domain"/>
    <property type="match status" value="1"/>
</dbReference>
<sequence length="281" mass="29748">MGDAEPSDGPTARDPEWGAVEAAEAAGGALERATCLLNAFDATHPELGLAELVQRSGLPRSTVHRTAARMIRLGWLDKPGDRYRVGNLLFKLSGLVPVRHELREVVLPYLHDLHSATRSTVQLGVLDGHQVLVVEKITGHRRIPMLSAVGGLIPGYCSGLGRAILAYSPDDVVDSVIDAGLSRRTVRTITSPAALREELAAVFGRGWAYDHEEGNPGVSCVAAPIFDVTGVVTAALSVTGPSASVLPDRVGPAVRMAAASASRAYAARRWAAPAFPDQQSR</sequence>
<gene>
    <name evidence="6" type="ORF">BJ970_004494</name>
</gene>
<organism evidence="6 7">
    <name type="scientific">Saccharopolyspora phatthalungensis</name>
    <dbReference type="NCBI Taxonomy" id="664693"/>
    <lineage>
        <taxon>Bacteria</taxon>
        <taxon>Bacillati</taxon>
        <taxon>Actinomycetota</taxon>
        <taxon>Actinomycetes</taxon>
        <taxon>Pseudonocardiales</taxon>
        <taxon>Pseudonocardiaceae</taxon>
        <taxon>Saccharopolyspora</taxon>
    </lineage>
</organism>
<dbReference type="GO" id="GO:0045892">
    <property type="term" value="P:negative regulation of DNA-templated transcription"/>
    <property type="evidence" value="ECO:0007669"/>
    <property type="project" value="TreeGrafter"/>
</dbReference>
<dbReference type="InterPro" id="IPR029016">
    <property type="entry name" value="GAF-like_dom_sf"/>
</dbReference>
<evidence type="ECO:0000256" key="2">
    <source>
        <dbReference type="ARBA" id="ARBA00023125"/>
    </source>
</evidence>
<reference evidence="6 7" key="1">
    <citation type="submission" date="2020-08" db="EMBL/GenBank/DDBJ databases">
        <title>Sequencing the genomes of 1000 actinobacteria strains.</title>
        <authorList>
            <person name="Klenk H.-P."/>
        </authorList>
    </citation>
    <scope>NUCLEOTIDE SEQUENCE [LARGE SCALE GENOMIC DNA]</scope>
    <source>
        <strain evidence="6 7">DSM 45584</strain>
    </source>
</reference>